<feature type="compositionally biased region" description="Basic and acidic residues" evidence="1">
    <location>
        <begin position="1"/>
        <end position="13"/>
    </location>
</feature>
<organism evidence="2 3">
    <name type="scientific">Ceraceosorus bombacis</name>
    <dbReference type="NCBI Taxonomy" id="401625"/>
    <lineage>
        <taxon>Eukaryota</taxon>
        <taxon>Fungi</taxon>
        <taxon>Dikarya</taxon>
        <taxon>Basidiomycota</taxon>
        <taxon>Ustilaginomycotina</taxon>
        <taxon>Exobasidiomycetes</taxon>
        <taxon>Ceraceosorales</taxon>
        <taxon>Ceraceosoraceae</taxon>
        <taxon>Ceraceosorus</taxon>
    </lineage>
</organism>
<dbReference type="Proteomes" id="UP000054845">
    <property type="component" value="Unassembled WGS sequence"/>
</dbReference>
<name>A0A0P1BGD3_9BASI</name>
<accession>A0A0P1BGD3</accession>
<evidence type="ECO:0000313" key="2">
    <source>
        <dbReference type="EMBL" id="CEH15160.1"/>
    </source>
</evidence>
<reference evidence="2 3" key="1">
    <citation type="submission" date="2014-09" db="EMBL/GenBank/DDBJ databases">
        <authorList>
            <person name="Magalhaes I.L.F."/>
            <person name="Oliveira U."/>
            <person name="Santos F.R."/>
            <person name="Vidigal T.H.D.A."/>
            <person name="Brescovit A.D."/>
            <person name="Santos A.J."/>
        </authorList>
    </citation>
    <scope>NUCLEOTIDE SEQUENCE [LARGE SCALE GENOMIC DNA]</scope>
</reference>
<keyword evidence="3" id="KW-1185">Reference proteome</keyword>
<protein>
    <submittedName>
        <fullName evidence="2">Uncharacterized protein</fullName>
    </submittedName>
</protein>
<dbReference type="EMBL" id="CCYA01000252">
    <property type="protein sequence ID" value="CEH15160.1"/>
    <property type="molecule type" value="Genomic_DNA"/>
</dbReference>
<dbReference type="AlphaFoldDB" id="A0A0P1BGD3"/>
<sequence>MASSDDHVNEDAMRVSSDPGGPQEATSEAWAPRERLASVNTEAGRQAAREELAELYRLLARLCEREGLDEQEMVWNT</sequence>
<proteinExistence type="predicted"/>
<evidence type="ECO:0000313" key="3">
    <source>
        <dbReference type="Proteomes" id="UP000054845"/>
    </source>
</evidence>
<dbReference type="OrthoDB" id="10666893at2759"/>
<feature type="region of interest" description="Disordered" evidence="1">
    <location>
        <begin position="1"/>
        <end position="45"/>
    </location>
</feature>
<evidence type="ECO:0000256" key="1">
    <source>
        <dbReference type="SAM" id="MobiDB-lite"/>
    </source>
</evidence>